<dbReference type="GO" id="GO:0016020">
    <property type="term" value="C:membrane"/>
    <property type="evidence" value="ECO:0000318"/>
    <property type="project" value="GO_Central"/>
</dbReference>
<evidence type="ECO:0000256" key="12">
    <source>
        <dbReference type="ARBA" id="ARBA00043155"/>
    </source>
</evidence>
<dbReference type="PANTHER" id="PTHR21347:SF0">
    <property type="entry name" value="LIPID SCRAMBLASE CLPTM1L"/>
    <property type="match status" value="1"/>
</dbReference>
<dbReference type="EMBL" id="AMQM01001946">
    <property type="status" value="NOT_ANNOTATED_CDS"/>
    <property type="molecule type" value="Genomic_DNA"/>
</dbReference>
<comment type="catalytic activity">
    <reaction evidence="6">
        <text>a 1,2-diacyl-sn-glycero-3-phosphoethanolamine(in) = a 1,2-diacyl-sn-glycero-3-phosphoethanolamine(out)</text>
        <dbReference type="Rhea" id="RHEA:38895"/>
        <dbReference type="ChEBI" id="CHEBI:64612"/>
    </reaction>
</comment>
<reference evidence="17 19" key="2">
    <citation type="journal article" date="2013" name="Nature">
        <title>Insights into bilaterian evolution from three spiralian genomes.</title>
        <authorList>
            <person name="Simakov O."/>
            <person name="Marletaz F."/>
            <person name="Cho S.J."/>
            <person name="Edsinger-Gonzales E."/>
            <person name="Havlak P."/>
            <person name="Hellsten U."/>
            <person name="Kuo D.H."/>
            <person name="Larsson T."/>
            <person name="Lv J."/>
            <person name="Arendt D."/>
            <person name="Savage R."/>
            <person name="Osoegawa K."/>
            <person name="de Jong P."/>
            <person name="Grimwood J."/>
            <person name="Chapman J.A."/>
            <person name="Shapiro H."/>
            <person name="Aerts A."/>
            <person name="Otillar R.P."/>
            <person name="Terry A.Y."/>
            <person name="Boore J.L."/>
            <person name="Grigoriev I.V."/>
            <person name="Lindberg D.R."/>
            <person name="Seaver E.C."/>
            <person name="Weisblat D.A."/>
            <person name="Putnam N.H."/>
            <person name="Rokhsar D.S."/>
        </authorList>
    </citation>
    <scope>NUCLEOTIDE SEQUENCE</scope>
</reference>
<dbReference type="KEGG" id="hro:HELRODRAFT_108202"/>
<comment type="function">
    <text evidence="13">Scramblase that mediates the translocation of glucosaminylphosphatidylinositol (alpha-D-GlcN-(1-6)-(1,2-diacyl-sn-glycero-3-phospho)-1D-myo-inositol, GlcN-PI) across the endoplasmic reticulum (ER) membrane, from the cytosolic leaflet to the luminal leaflet of the ER membrane, where it participates in the biosynthesis of glycosylphosphatidylinositol (GPI). GPI is a lipid glycoconjugate involved in post-translational modification of proteins. Can also translocate 1,2-diacyl-sn-glycero-3-phospho-(1D-myo-inositol) (phosphatidylinositol or PI), as well as several other phospholipids (1,2-diacyl-sn-glycero-3-phosphocholine, 1,2-diacyl-sn-glycero-3-phosphoethanolamine), and N-acetylglucosaminylphosphatidylinositol (GlcNAc-PI) in vitro.</text>
</comment>
<dbReference type="GO" id="GO:0012505">
    <property type="term" value="C:endomembrane system"/>
    <property type="evidence" value="ECO:0000318"/>
    <property type="project" value="GO_Central"/>
</dbReference>
<evidence type="ECO:0000256" key="2">
    <source>
        <dbReference type="ARBA" id="ARBA00009310"/>
    </source>
</evidence>
<feature type="transmembrane region" description="Helical" evidence="16">
    <location>
        <begin position="412"/>
        <end position="433"/>
    </location>
</feature>
<dbReference type="OrthoDB" id="378564at2759"/>
<dbReference type="OMA" id="TTMWRAF"/>
<gene>
    <name evidence="18" type="primary">20194970</name>
    <name evidence="17" type="ORF">HELRODRAFT_108202</name>
</gene>
<dbReference type="CTD" id="20194970"/>
<evidence type="ECO:0000256" key="6">
    <source>
        <dbReference type="ARBA" id="ARBA00024615"/>
    </source>
</evidence>
<evidence type="ECO:0000313" key="19">
    <source>
        <dbReference type="Proteomes" id="UP000015101"/>
    </source>
</evidence>
<evidence type="ECO:0000256" key="3">
    <source>
        <dbReference type="ARBA" id="ARBA00022692"/>
    </source>
</evidence>
<dbReference type="Pfam" id="PF05602">
    <property type="entry name" value="CLPTM1"/>
    <property type="match status" value="1"/>
</dbReference>
<feature type="transmembrane region" description="Helical" evidence="16">
    <location>
        <begin position="310"/>
        <end position="325"/>
    </location>
</feature>
<organism evidence="18 19">
    <name type="scientific">Helobdella robusta</name>
    <name type="common">Californian leech</name>
    <dbReference type="NCBI Taxonomy" id="6412"/>
    <lineage>
        <taxon>Eukaryota</taxon>
        <taxon>Metazoa</taxon>
        <taxon>Spiralia</taxon>
        <taxon>Lophotrochozoa</taxon>
        <taxon>Annelida</taxon>
        <taxon>Clitellata</taxon>
        <taxon>Hirudinea</taxon>
        <taxon>Rhynchobdellida</taxon>
        <taxon>Glossiphoniidae</taxon>
        <taxon>Helobdella</taxon>
    </lineage>
</organism>
<feature type="transmembrane region" description="Helical" evidence="16">
    <location>
        <begin position="268"/>
        <end position="289"/>
    </location>
</feature>
<reference evidence="19" key="1">
    <citation type="submission" date="2012-12" db="EMBL/GenBank/DDBJ databases">
        <authorList>
            <person name="Hellsten U."/>
            <person name="Grimwood J."/>
            <person name="Chapman J.A."/>
            <person name="Shapiro H."/>
            <person name="Aerts A."/>
            <person name="Otillar R.P."/>
            <person name="Terry A.Y."/>
            <person name="Boore J.L."/>
            <person name="Simakov O."/>
            <person name="Marletaz F."/>
            <person name="Cho S.-J."/>
            <person name="Edsinger-Gonzales E."/>
            <person name="Havlak P."/>
            <person name="Kuo D.-H."/>
            <person name="Larsson T."/>
            <person name="Lv J."/>
            <person name="Arendt D."/>
            <person name="Savage R."/>
            <person name="Osoegawa K."/>
            <person name="de Jong P."/>
            <person name="Lindberg D.R."/>
            <person name="Seaver E.C."/>
            <person name="Weisblat D.A."/>
            <person name="Putnam N.H."/>
            <person name="Grigoriev I.V."/>
            <person name="Rokhsar D.S."/>
        </authorList>
    </citation>
    <scope>NUCLEOTIDE SEQUENCE</scope>
</reference>
<dbReference type="FunCoup" id="T1EEG8">
    <property type="interactions" value="1416"/>
</dbReference>
<dbReference type="AlphaFoldDB" id="T1EEG8"/>
<comment type="catalytic activity">
    <reaction evidence="7">
        <text>a 1,2-diacyl-sn-glycero-3-phosphocholine(in) = a 1,2-diacyl-sn-glycero-3-phosphocholine(out)</text>
        <dbReference type="Rhea" id="RHEA:38571"/>
        <dbReference type="ChEBI" id="CHEBI:57643"/>
    </reaction>
</comment>
<dbReference type="STRING" id="6412.T1EEG8"/>
<dbReference type="eggNOG" id="KOG2489">
    <property type="taxonomic scope" value="Eukaryota"/>
</dbReference>
<dbReference type="HOGENOM" id="CLU_019907_4_1_1"/>
<evidence type="ECO:0000256" key="16">
    <source>
        <dbReference type="SAM" id="Phobius"/>
    </source>
</evidence>
<proteinExistence type="inferred from homology"/>
<evidence type="ECO:0000256" key="10">
    <source>
        <dbReference type="ARBA" id="ARBA00040905"/>
    </source>
</evidence>
<evidence type="ECO:0000256" key="11">
    <source>
        <dbReference type="ARBA" id="ARBA00042320"/>
    </source>
</evidence>
<name>T1EEG8_HELRO</name>
<evidence type="ECO:0000313" key="18">
    <source>
        <dbReference type="EnsemblMetazoa" id="HelroP108202"/>
    </source>
</evidence>
<dbReference type="EMBL" id="KB097639">
    <property type="protein sequence ID" value="ESN92969.1"/>
    <property type="molecule type" value="Genomic_DNA"/>
</dbReference>
<evidence type="ECO:0000256" key="5">
    <source>
        <dbReference type="ARBA" id="ARBA00023136"/>
    </source>
</evidence>
<keyword evidence="5 16" id="KW-0472">Membrane</keyword>
<reference evidence="18" key="3">
    <citation type="submission" date="2015-06" db="UniProtKB">
        <authorList>
            <consortium name="EnsemblMetazoa"/>
        </authorList>
    </citation>
    <scope>IDENTIFICATION</scope>
</reference>
<evidence type="ECO:0000256" key="13">
    <source>
        <dbReference type="ARBA" id="ARBA00045827"/>
    </source>
</evidence>
<dbReference type="Proteomes" id="UP000015101">
    <property type="component" value="Unassembled WGS sequence"/>
</dbReference>
<feature type="transmembrane region" description="Helical" evidence="16">
    <location>
        <begin position="387"/>
        <end position="406"/>
    </location>
</feature>
<sequence length="541" mass="62931">MLTVTQVLSGAFTAYIFYSVWSLYVMYAPSSCQQSSETYCLASYLERNPLLPLQLTVHTSTNERFSKSTKIWTSKSFYADDEFEELVEVNVPSITRHNGSLYAMVLLNELTSDSLKDWTMKQICRLTTFAVPQASTFNLIGNSTETKNISKVPETHWNSKLLINIVNDKISLNRYNLPAEIASYMMLYNNKEYLPILFIDEMAIRLKDLVPLNASSSQMPLRIIYKPMSIGKLRLWVNMKHSLLFFNQLGFSEKDIDEVKNIFVDTNLYLLLLTFFVSAFHLLFDFLAFKNDINFWRNRKDMVGLSSRTMLWRCFSTFIIFFYLLDQQTSLLVLGPSGIGLIIEVWKTTKAFKIKVKWNSYIPTLEFGHSKKNEEETEAFDAQAMKWLSYLLYPLVLCGAVYSLLYTPHKSWYSWTIESMANGVYAFGFIFMLPQLFINYKLKSVAHLPWKAFTYKAFNTFIDDVFAFIITMPTTHRLACFRDDVVFVIYLYQRWLYPVDKKRVNEFGQSFDGDTAAETKSPTKESNDNPPRNAKRIKKEN</sequence>
<comment type="similarity">
    <text evidence="2">Belongs to the CLPTM1 family.</text>
</comment>
<protein>
    <recommendedName>
        <fullName evidence="10">Lipid scramblase CLPTM1L</fullName>
    </recommendedName>
    <alternativeName>
        <fullName evidence="12">Cisplatin resistance-related protein 9</fullName>
    </alternativeName>
    <alternativeName>
        <fullName evidence="11">Cleft lip and palate transmembrane protein 1-like protein</fullName>
    </alternativeName>
</protein>
<comment type="catalytic activity">
    <reaction evidence="8">
        <text>a 1,2-diacyl-sn-glycero-3-phospho-(1D-myo-inositol)(in) = a 1,2-diacyl-sn-glycero-3-phospho-(1D-myo-inositol)(out)</text>
        <dbReference type="Rhea" id="RHEA:38691"/>
        <dbReference type="ChEBI" id="CHEBI:57880"/>
    </reaction>
</comment>
<evidence type="ECO:0000256" key="1">
    <source>
        <dbReference type="ARBA" id="ARBA00004141"/>
    </source>
</evidence>
<keyword evidence="3 16" id="KW-0812">Transmembrane</keyword>
<evidence type="ECO:0000256" key="8">
    <source>
        <dbReference type="ARBA" id="ARBA00035895"/>
    </source>
</evidence>
<evidence type="ECO:0000256" key="15">
    <source>
        <dbReference type="SAM" id="MobiDB-lite"/>
    </source>
</evidence>
<dbReference type="InParanoid" id="T1EEG8"/>
<dbReference type="EnsemblMetazoa" id="HelroT108202">
    <property type="protein sequence ID" value="HelroP108202"/>
    <property type="gene ID" value="HelroG108202"/>
</dbReference>
<comment type="catalytic activity">
    <reaction evidence="9">
        <text>6-(alpha-D-glucosaminyl)-(1-octadecanoyl,2-(9Z)-octadecenoyl-sn-glycero-3-phospho)-1D-myo-inositol(in) = 6-(alpha-D-glucosaminyl)-(1-octadecanoyl,2-(9Z)-octadecenoyl-sn-glycero-3-phospho)-1D-myo-inositol(out)</text>
        <dbReference type="Rhea" id="RHEA:71495"/>
        <dbReference type="ChEBI" id="CHEBI:190691"/>
    </reaction>
</comment>
<evidence type="ECO:0000256" key="4">
    <source>
        <dbReference type="ARBA" id="ARBA00022989"/>
    </source>
</evidence>
<comment type="catalytic activity">
    <reaction evidence="14">
        <text>a 6-(alpha-D-glucosaminyl)-1-(1,2-diacyl-sn-glycero-3-phospho)-1D-myo-inositol(in) = a 6-(alpha-D-glucosaminyl)-1-(1,2-diacyl-sn-glycero-3-phospho)-1D-myo-inositol(out)</text>
        <dbReference type="Rhea" id="RHEA:71491"/>
        <dbReference type="ChEBI" id="CHEBI:57997"/>
    </reaction>
</comment>
<evidence type="ECO:0000256" key="7">
    <source>
        <dbReference type="ARBA" id="ARBA00024631"/>
    </source>
</evidence>
<keyword evidence="4 16" id="KW-1133">Transmembrane helix</keyword>
<feature type="region of interest" description="Disordered" evidence="15">
    <location>
        <begin position="512"/>
        <end position="541"/>
    </location>
</feature>
<evidence type="ECO:0000256" key="9">
    <source>
        <dbReference type="ARBA" id="ARBA00036810"/>
    </source>
</evidence>
<evidence type="ECO:0000256" key="14">
    <source>
        <dbReference type="ARBA" id="ARBA00093208"/>
    </source>
</evidence>
<dbReference type="GeneID" id="20194970"/>
<dbReference type="InterPro" id="IPR008429">
    <property type="entry name" value="CLPTM1"/>
</dbReference>
<dbReference type="PANTHER" id="PTHR21347">
    <property type="entry name" value="CLEFT LIP AND PALATE ASSOCIATED TRANSMEMBRANE PROTEIN-RELATED"/>
    <property type="match status" value="1"/>
</dbReference>
<feature type="transmembrane region" description="Helical" evidence="16">
    <location>
        <begin position="7"/>
        <end position="27"/>
    </location>
</feature>
<keyword evidence="19" id="KW-1185">Reference proteome</keyword>
<dbReference type="RefSeq" id="XP_009029244.1">
    <property type="nucleotide sequence ID" value="XM_009030996.1"/>
</dbReference>
<comment type="subcellular location">
    <subcellularLocation>
        <location evidence="1">Membrane</location>
        <topology evidence="1">Multi-pass membrane protein</topology>
    </subcellularLocation>
</comment>
<accession>T1EEG8</accession>
<evidence type="ECO:0000313" key="17">
    <source>
        <dbReference type="EMBL" id="ESN92969.1"/>
    </source>
</evidence>